<evidence type="ECO:0000256" key="21">
    <source>
        <dbReference type="SAM" id="MobiDB-lite"/>
    </source>
</evidence>
<dbReference type="SUPFAM" id="SSF53098">
    <property type="entry name" value="Ribonuclease H-like"/>
    <property type="match status" value="1"/>
</dbReference>
<dbReference type="GO" id="GO:0006260">
    <property type="term" value="P:DNA replication"/>
    <property type="evidence" value="ECO:0007669"/>
    <property type="project" value="UniProtKB-KW"/>
</dbReference>
<evidence type="ECO:0000256" key="10">
    <source>
        <dbReference type="ARBA" id="ARBA00022771"/>
    </source>
</evidence>
<dbReference type="InterPro" id="IPR043502">
    <property type="entry name" value="DNA/RNA_pol_sf"/>
</dbReference>
<keyword evidence="17 20" id="KW-0539">Nucleus</keyword>
<dbReference type="EC" id="2.7.7.7" evidence="20"/>
<dbReference type="Pfam" id="PF14260">
    <property type="entry name" value="zf-C4pol"/>
    <property type="match status" value="1"/>
</dbReference>
<accession>A0A8H3DYV3</accession>
<evidence type="ECO:0000256" key="7">
    <source>
        <dbReference type="ARBA" id="ARBA00022705"/>
    </source>
</evidence>
<dbReference type="SUPFAM" id="SSF56672">
    <property type="entry name" value="DNA/RNA polymerases"/>
    <property type="match status" value="1"/>
</dbReference>
<evidence type="ECO:0000256" key="19">
    <source>
        <dbReference type="ARBA" id="ARBA00066055"/>
    </source>
</evidence>
<gene>
    <name evidence="25" type="ORF">RDB_LOCUS43939</name>
</gene>
<keyword evidence="5 20" id="KW-0808">Transferase</keyword>
<comment type="caution">
    <text evidence="25">The sequence shown here is derived from an EMBL/GenBank/DDBJ whole genome shotgun (WGS) entry which is preliminary data.</text>
</comment>
<dbReference type="Proteomes" id="UP000663827">
    <property type="component" value="Unassembled WGS sequence"/>
</dbReference>
<evidence type="ECO:0000256" key="6">
    <source>
        <dbReference type="ARBA" id="ARBA00022695"/>
    </source>
</evidence>
<keyword evidence="12 20" id="KW-0239">DNA-directed DNA polymerase</keyword>
<dbReference type="Gene3D" id="1.10.132.60">
    <property type="entry name" value="DNA polymerase family B, C-terminal domain"/>
    <property type="match status" value="1"/>
</dbReference>
<dbReference type="Pfam" id="PF03104">
    <property type="entry name" value="DNA_pol_B_exo1"/>
    <property type="match status" value="1"/>
</dbReference>
<keyword evidence="14 20" id="KW-0411">Iron-sulfur</keyword>
<feature type="domain" description="DNA-directed DNA polymerase family B exonuclease" evidence="23">
    <location>
        <begin position="155"/>
        <end position="339"/>
    </location>
</feature>
<dbReference type="InterPro" id="IPR023211">
    <property type="entry name" value="DNA_pol_palm_dom_sf"/>
</dbReference>
<feature type="non-terminal residue" evidence="25">
    <location>
        <position position="1008"/>
    </location>
</feature>
<evidence type="ECO:0000256" key="8">
    <source>
        <dbReference type="ARBA" id="ARBA00022723"/>
    </source>
</evidence>
<evidence type="ECO:0000256" key="4">
    <source>
        <dbReference type="ARBA" id="ARBA00022485"/>
    </source>
</evidence>
<evidence type="ECO:0000256" key="11">
    <source>
        <dbReference type="ARBA" id="ARBA00022833"/>
    </source>
</evidence>
<keyword evidence="11 20" id="KW-0862">Zinc</keyword>
<evidence type="ECO:0000256" key="13">
    <source>
        <dbReference type="ARBA" id="ARBA00023004"/>
    </source>
</evidence>
<feature type="domain" description="C4-type zinc-finger of DNA polymerase delta" evidence="24">
    <location>
        <begin position="900"/>
        <end position="969"/>
    </location>
</feature>
<evidence type="ECO:0000256" key="16">
    <source>
        <dbReference type="ARBA" id="ARBA00023204"/>
    </source>
</evidence>
<keyword evidence="13 20" id="KW-0408">Iron</keyword>
<evidence type="ECO:0000256" key="12">
    <source>
        <dbReference type="ARBA" id="ARBA00022932"/>
    </source>
</evidence>
<dbReference type="FunFam" id="1.10.132.60:FF:000007">
    <property type="entry name" value="DNA polymerase"/>
    <property type="match status" value="1"/>
</dbReference>
<evidence type="ECO:0000256" key="14">
    <source>
        <dbReference type="ARBA" id="ARBA00023014"/>
    </source>
</evidence>
<dbReference type="SMART" id="SM00486">
    <property type="entry name" value="POLBc"/>
    <property type="match status" value="1"/>
</dbReference>
<evidence type="ECO:0000256" key="9">
    <source>
        <dbReference type="ARBA" id="ARBA00022763"/>
    </source>
</evidence>
<keyword evidence="9" id="KW-0227">DNA damage</keyword>
<proteinExistence type="inferred from homology"/>
<keyword evidence="8 20" id="KW-0479">Metal-binding</keyword>
<dbReference type="InterPro" id="IPR012337">
    <property type="entry name" value="RNaseH-like_sf"/>
</dbReference>
<reference evidence="25" key="1">
    <citation type="submission" date="2021-01" db="EMBL/GenBank/DDBJ databases">
        <authorList>
            <person name="Kaushik A."/>
        </authorList>
    </citation>
    <scope>NUCLEOTIDE SEQUENCE</scope>
    <source>
        <strain evidence="25">AG5</strain>
    </source>
</reference>
<dbReference type="InterPro" id="IPR006134">
    <property type="entry name" value="DNA-dir_DNA_pol_B_multi_dom"/>
</dbReference>
<comment type="cofactor">
    <cofactor evidence="1 20">
        <name>[4Fe-4S] cluster</name>
        <dbReference type="ChEBI" id="CHEBI:49883"/>
    </cofactor>
</comment>
<organism evidence="25 26">
    <name type="scientific">Rhizoctonia solani</name>
    <dbReference type="NCBI Taxonomy" id="456999"/>
    <lineage>
        <taxon>Eukaryota</taxon>
        <taxon>Fungi</taxon>
        <taxon>Dikarya</taxon>
        <taxon>Basidiomycota</taxon>
        <taxon>Agaricomycotina</taxon>
        <taxon>Agaricomycetes</taxon>
        <taxon>Cantharellales</taxon>
        <taxon>Ceratobasidiaceae</taxon>
        <taxon>Rhizoctonia</taxon>
    </lineage>
</organism>
<keyword evidence="16" id="KW-0234">DNA repair</keyword>
<dbReference type="InterPro" id="IPR006172">
    <property type="entry name" value="DNA-dir_DNA_pol_B"/>
</dbReference>
<dbReference type="PRINTS" id="PR00106">
    <property type="entry name" value="DNAPOLB"/>
</dbReference>
<evidence type="ECO:0000313" key="26">
    <source>
        <dbReference type="Proteomes" id="UP000663827"/>
    </source>
</evidence>
<dbReference type="InterPro" id="IPR030559">
    <property type="entry name" value="PolZ_Rev3"/>
</dbReference>
<dbReference type="EMBL" id="CAJNJQ010000872">
    <property type="protein sequence ID" value="CAE7105599.1"/>
    <property type="molecule type" value="Genomic_DNA"/>
</dbReference>
<evidence type="ECO:0000256" key="18">
    <source>
        <dbReference type="ARBA" id="ARBA00049244"/>
    </source>
</evidence>
<keyword evidence="6 20" id="KW-0548">Nucleotidyltransferase</keyword>
<comment type="catalytic activity">
    <reaction evidence="18 20">
        <text>DNA(n) + a 2'-deoxyribonucleoside 5'-triphosphate = DNA(n+1) + diphosphate</text>
        <dbReference type="Rhea" id="RHEA:22508"/>
        <dbReference type="Rhea" id="RHEA-COMP:17339"/>
        <dbReference type="Rhea" id="RHEA-COMP:17340"/>
        <dbReference type="ChEBI" id="CHEBI:33019"/>
        <dbReference type="ChEBI" id="CHEBI:61560"/>
        <dbReference type="ChEBI" id="CHEBI:173112"/>
        <dbReference type="EC" id="2.7.7.7"/>
    </reaction>
</comment>
<sequence length="1008" mass="113701">ERLVNITYRAPAPSAIQTSVYEYNRRPPSTKDLVDSLADYGLPSKIHRMPYYSNEEDVPGQPMRYAGRVYHIKGGTGVGSLEHWESNEAPAPVLQDAPEITGWEYAGVPPSSKVVKQWLDSVPSQDARRAPNLGRSQIEGPTQNTHGFKITPKKSGSSRARQKQTISAMSVEVFVCSRGDLFPNPAEDGITCLFYSHSESGGDAEDRVDYQSGCIVVCPDQPHSIDPRWIPGYKIEIVSTELDLLNALIDLVREFDPDILAGWQVQTASWGYIDARCHSTGLVLSEEIARVASDHGHKLGSEQWDERHGASFHVVGRHVLNVWRVMRSEQSLDQYTYENVAFHLMHKRAPKYSPKTLTHWFNSGVPSRVVRVLKYWIDRTATILDLLDHTELILRTAESARIIGVDFMSVLTRGSQFKVESIMFKIAKQENYVLISPSKEQVGSQNACESLPLVMEPESAFYTPLVVLDFQSLYPSIMIAYNYCYSTFLGRCALFQGRNKFGVTEHNLPSGLLETIGEENIHIAANGMAYAKSNVREGLLGRMLMELLDTRIMVKQAMKSAKGDKGLHKILNARQLSLKLMCNVTFGYTMAGFSGRMPAAEIADSIVQSGRETLEKAIALIEATPKWGARVVYGDTDSLFIYLPGRTKDEAFRIGNEIANVVTESNPPPIKLKFEKVYYPCVLMTKKRYVGFKYENPDDEQPDFDAKGIETVRRDGIPAGQKMVERCLKYIYVQDFSEVKKYCVDSWTKILKGQVSPQDFIFAKEVRLGTYSDKVPPPPGATVAARKFALDPMSEPQYGERIPYLIIRGEPGSRLVDRAVPPEELLRDRHKTIDENYYITHSLIPPLERIFNLVGANVRQWFEEMPKPSRLDPIFTTEDPQGHEISGRFNIDDHFRRLECMVCKQPNDTNVCDDCLDDPLLSGKTLLEKIRRIERRVRGAQLVCATCTESPASETIMCESLDCPWMYARVKHAQKLQNIKQIQALITQFPSLSIQAEDDCNSSDIHRV</sequence>
<evidence type="ECO:0000259" key="23">
    <source>
        <dbReference type="Pfam" id="PF03104"/>
    </source>
</evidence>
<comment type="similarity">
    <text evidence="3 20">Belongs to the DNA polymerase type-B family.</text>
</comment>
<evidence type="ECO:0000256" key="17">
    <source>
        <dbReference type="ARBA" id="ARBA00023242"/>
    </source>
</evidence>
<protein>
    <recommendedName>
        <fullName evidence="20">DNA polymerase</fullName>
        <ecNumber evidence="20">2.7.7.7</ecNumber>
    </recommendedName>
</protein>
<dbReference type="GO" id="GO:0000724">
    <property type="term" value="P:double-strand break repair via homologous recombination"/>
    <property type="evidence" value="ECO:0007669"/>
    <property type="project" value="TreeGrafter"/>
</dbReference>
<dbReference type="GO" id="GO:0000166">
    <property type="term" value="F:nucleotide binding"/>
    <property type="evidence" value="ECO:0007669"/>
    <property type="project" value="InterPro"/>
</dbReference>
<evidence type="ECO:0000259" key="24">
    <source>
        <dbReference type="Pfam" id="PF14260"/>
    </source>
</evidence>
<dbReference type="PANTHER" id="PTHR45812:SF1">
    <property type="entry name" value="DNA POLYMERASE ZETA CATALYTIC SUBUNIT"/>
    <property type="match status" value="1"/>
</dbReference>
<dbReference type="GO" id="GO:0051539">
    <property type="term" value="F:4 iron, 4 sulfur cluster binding"/>
    <property type="evidence" value="ECO:0007669"/>
    <property type="project" value="UniProtKB-KW"/>
</dbReference>
<dbReference type="CDD" id="cd05534">
    <property type="entry name" value="POLBc_zeta"/>
    <property type="match status" value="1"/>
</dbReference>
<keyword evidence="10 20" id="KW-0863">Zinc-finger</keyword>
<dbReference type="GO" id="GO:0003887">
    <property type="term" value="F:DNA-directed DNA polymerase activity"/>
    <property type="evidence" value="ECO:0007669"/>
    <property type="project" value="UniProtKB-KW"/>
</dbReference>
<comment type="subunit">
    <text evidence="19">Forms DNA polymerase zeta with REV7.</text>
</comment>
<keyword evidence="15 20" id="KW-0238">DNA-binding</keyword>
<evidence type="ECO:0000259" key="22">
    <source>
        <dbReference type="Pfam" id="PF00136"/>
    </source>
</evidence>
<dbReference type="GO" id="GO:0042276">
    <property type="term" value="P:error-prone translesion synthesis"/>
    <property type="evidence" value="ECO:0007669"/>
    <property type="project" value="TreeGrafter"/>
</dbReference>
<dbReference type="AlphaFoldDB" id="A0A8H3DYV3"/>
<dbReference type="GO" id="GO:0016035">
    <property type="term" value="C:zeta DNA polymerase complex"/>
    <property type="evidence" value="ECO:0007669"/>
    <property type="project" value="InterPro"/>
</dbReference>
<dbReference type="GO" id="GO:0003677">
    <property type="term" value="F:DNA binding"/>
    <property type="evidence" value="ECO:0007669"/>
    <property type="project" value="UniProtKB-KW"/>
</dbReference>
<dbReference type="InterPro" id="IPR017964">
    <property type="entry name" value="DNA-dir_DNA_pol_B_CS"/>
</dbReference>
<dbReference type="GO" id="GO:0008270">
    <property type="term" value="F:zinc ion binding"/>
    <property type="evidence" value="ECO:0007669"/>
    <property type="project" value="UniProtKB-KW"/>
</dbReference>
<evidence type="ECO:0000256" key="3">
    <source>
        <dbReference type="ARBA" id="ARBA00005755"/>
    </source>
</evidence>
<dbReference type="FunFam" id="3.30.420.10:FF:000024">
    <property type="entry name" value="DNA polymerase zeta catalytic subunit"/>
    <property type="match status" value="1"/>
</dbReference>
<evidence type="ECO:0000256" key="1">
    <source>
        <dbReference type="ARBA" id="ARBA00001966"/>
    </source>
</evidence>
<dbReference type="PROSITE" id="PS00116">
    <property type="entry name" value="DNA_POLYMERASE_B"/>
    <property type="match status" value="1"/>
</dbReference>
<dbReference type="InterPro" id="IPR042087">
    <property type="entry name" value="DNA_pol_B_thumb"/>
</dbReference>
<evidence type="ECO:0000256" key="5">
    <source>
        <dbReference type="ARBA" id="ARBA00022679"/>
    </source>
</evidence>
<keyword evidence="7 20" id="KW-0235">DNA replication</keyword>
<dbReference type="InterPro" id="IPR006133">
    <property type="entry name" value="DNA-dir_DNA_pol_B_exonuc"/>
</dbReference>
<evidence type="ECO:0000256" key="15">
    <source>
        <dbReference type="ARBA" id="ARBA00023125"/>
    </source>
</evidence>
<dbReference type="GO" id="GO:0005634">
    <property type="term" value="C:nucleus"/>
    <property type="evidence" value="ECO:0007669"/>
    <property type="project" value="UniProtKB-SubCell"/>
</dbReference>
<dbReference type="CDD" id="cd05778">
    <property type="entry name" value="DNA_polB_zeta_exo"/>
    <property type="match status" value="1"/>
</dbReference>
<feature type="region of interest" description="Disordered" evidence="21">
    <location>
        <begin position="126"/>
        <end position="160"/>
    </location>
</feature>
<comment type="subcellular location">
    <subcellularLocation>
        <location evidence="2 20">Nucleus</location>
    </subcellularLocation>
</comment>
<keyword evidence="4 20" id="KW-0004">4Fe-4S</keyword>
<evidence type="ECO:0000313" key="25">
    <source>
        <dbReference type="EMBL" id="CAE7105599.1"/>
    </source>
</evidence>
<dbReference type="InterPro" id="IPR036397">
    <property type="entry name" value="RNaseH_sf"/>
</dbReference>
<dbReference type="Gene3D" id="1.10.287.690">
    <property type="entry name" value="Helix hairpin bin"/>
    <property type="match status" value="1"/>
</dbReference>
<evidence type="ECO:0000256" key="20">
    <source>
        <dbReference type="RuleBase" id="RU000442"/>
    </source>
</evidence>
<name>A0A8H3DYV3_9AGAM</name>
<dbReference type="Gene3D" id="3.90.1600.10">
    <property type="entry name" value="Palm domain of DNA polymerase"/>
    <property type="match status" value="1"/>
</dbReference>
<dbReference type="Gene3D" id="3.30.420.10">
    <property type="entry name" value="Ribonuclease H-like superfamily/Ribonuclease H"/>
    <property type="match status" value="1"/>
</dbReference>
<dbReference type="PANTHER" id="PTHR45812">
    <property type="entry name" value="DNA POLYMERASE ZETA CATALYTIC SUBUNIT"/>
    <property type="match status" value="1"/>
</dbReference>
<dbReference type="Pfam" id="PF00136">
    <property type="entry name" value="DNA_pol_B"/>
    <property type="match status" value="1"/>
</dbReference>
<feature type="domain" description="DNA-directed DNA polymerase family B multifunctional" evidence="22">
    <location>
        <begin position="406"/>
        <end position="852"/>
    </location>
</feature>
<evidence type="ECO:0000256" key="2">
    <source>
        <dbReference type="ARBA" id="ARBA00004123"/>
    </source>
</evidence>
<dbReference type="InterPro" id="IPR025687">
    <property type="entry name" value="Znf-C4pol"/>
</dbReference>
<dbReference type="FunFam" id="1.10.287.690:FF:000002">
    <property type="entry name" value="DNA polymerase zeta"/>
    <property type="match status" value="1"/>
</dbReference>